<proteinExistence type="predicted"/>
<evidence type="ECO:0000313" key="2">
    <source>
        <dbReference type="Proteomes" id="UP001150238"/>
    </source>
</evidence>
<dbReference type="Proteomes" id="UP001150238">
    <property type="component" value="Unassembled WGS sequence"/>
</dbReference>
<accession>A0A9W9AH67</accession>
<gene>
    <name evidence="1" type="ORF">C8J55DRAFT_510796</name>
</gene>
<evidence type="ECO:0000313" key="1">
    <source>
        <dbReference type="EMBL" id="KAJ4482847.1"/>
    </source>
</evidence>
<dbReference type="AlphaFoldDB" id="A0A9W9AH67"/>
<protein>
    <submittedName>
        <fullName evidence="1">Uncharacterized protein</fullName>
    </submittedName>
</protein>
<reference evidence="1" key="1">
    <citation type="submission" date="2022-08" db="EMBL/GenBank/DDBJ databases">
        <authorList>
            <consortium name="DOE Joint Genome Institute"/>
            <person name="Min B."/>
            <person name="Riley R."/>
            <person name="Sierra-Patev S."/>
            <person name="Naranjo-Ortiz M."/>
            <person name="Looney B."/>
            <person name="Konkel Z."/>
            <person name="Slot J.C."/>
            <person name="Sakamoto Y."/>
            <person name="Steenwyk J.L."/>
            <person name="Rokas A."/>
            <person name="Carro J."/>
            <person name="Camarero S."/>
            <person name="Ferreira P."/>
            <person name="Molpeceres G."/>
            <person name="Ruiz-Duenas F.J."/>
            <person name="Serrano A."/>
            <person name="Henrissat B."/>
            <person name="Drula E."/>
            <person name="Hughes K.W."/>
            <person name="Mata J.L."/>
            <person name="Ishikawa N.K."/>
            <person name="Vargas-Isla R."/>
            <person name="Ushijima S."/>
            <person name="Smith C.A."/>
            <person name="Ahrendt S."/>
            <person name="Andreopoulos W."/>
            <person name="He G."/>
            <person name="Labutti K."/>
            <person name="Lipzen A."/>
            <person name="Ng V."/>
            <person name="Sandor L."/>
            <person name="Barry K."/>
            <person name="Martinez A.T."/>
            <person name="Xiao Y."/>
            <person name="Gibbons J.G."/>
            <person name="Terashima K."/>
            <person name="Hibbett D.S."/>
            <person name="Grigoriev I.V."/>
        </authorList>
    </citation>
    <scope>NUCLEOTIDE SEQUENCE</scope>
    <source>
        <strain evidence="1">Sp2 HRB7682 ss15</strain>
    </source>
</reference>
<sequence>MPLTNSLVMKVPTILGWAFTPQERLRNTQLTSVTASDTRGIDWSTGLSTSAKIFSKLFLERTLELGIPARRPWYPTIDIPMRNRWEI</sequence>
<dbReference type="EMBL" id="JANVFS010000013">
    <property type="protein sequence ID" value="KAJ4482847.1"/>
    <property type="molecule type" value="Genomic_DNA"/>
</dbReference>
<comment type="caution">
    <text evidence="1">The sequence shown here is derived from an EMBL/GenBank/DDBJ whole genome shotgun (WGS) entry which is preliminary data.</text>
</comment>
<reference evidence="1" key="2">
    <citation type="journal article" date="2023" name="Proc. Natl. Acad. Sci. U.S.A.">
        <title>A global phylogenomic analysis of the shiitake genus Lentinula.</title>
        <authorList>
            <person name="Sierra-Patev S."/>
            <person name="Min B."/>
            <person name="Naranjo-Ortiz M."/>
            <person name="Looney B."/>
            <person name="Konkel Z."/>
            <person name="Slot J.C."/>
            <person name="Sakamoto Y."/>
            <person name="Steenwyk J.L."/>
            <person name="Rokas A."/>
            <person name="Carro J."/>
            <person name="Camarero S."/>
            <person name="Ferreira P."/>
            <person name="Molpeceres G."/>
            <person name="Ruiz-Duenas F.J."/>
            <person name="Serrano A."/>
            <person name="Henrissat B."/>
            <person name="Drula E."/>
            <person name="Hughes K.W."/>
            <person name="Mata J.L."/>
            <person name="Ishikawa N.K."/>
            <person name="Vargas-Isla R."/>
            <person name="Ushijima S."/>
            <person name="Smith C.A."/>
            <person name="Donoghue J."/>
            <person name="Ahrendt S."/>
            <person name="Andreopoulos W."/>
            <person name="He G."/>
            <person name="LaButti K."/>
            <person name="Lipzen A."/>
            <person name="Ng V."/>
            <person name="Riley R."/>
            <person name="Sandor L."/>
            <person name="Barry K."/>
            <person name="Martinez A.T."/>
            <person name="Xiao Y."/>
            <person name="Gibbons J.G."/>
            <person name="Terashima K."/>
            <person name="Grigoriev I.V."/>
            <person name="Hibbett D."/>
        </authorList>
    </citation>
    <scope>NUCLEOTIDE SEQUENCE</scope>
    <source>
        <strain evidence="1">Sp2 HRB7682 ss15</strain>
    </source>
</reference>
<organism evidence="1 2">
    <name type="scientific">Lentinula lateritia</name>
    <dbReference type="NCBI Taxonomy" id="40482"/>
    <lineage>
        <taxon>Eukaryota</taxon>
        <taxon>Fungi</taxon>
        <taxon>Dikarya</taxon>
        <taxon>Basidiomycota</taxon>
        <taxon>Agaricomycotina</taxon>
        <taxon>Agaricomycetes</taxon>
        <taxon>Agaricomycetidae</taxon>
        <taxon>Agaricales</taxon>
        <taxon>Marasmiineae</taxon>
        <taxon>Omphalotaceae</taxon>
        <taxon>Lentinula</taxon>
    </lineage>
</organism>
<name>A0A9W9AH67_9AGAR</name>